<feature type="transmembrane region" description="Helical" evidence="1">
    <location>
        <begin position="90"/>
        <end position="112"/>
    </location>
</feature>
<keyword evidence="1" id="KW-0472">Membrane</keyword>
<comment type="caution">
    <text evidence="2">The sequence shown here is derived from an EMBL/GenBank/DDBJ whole genome shotgun (WGS) entry which is preliminary data.</text>
</comment>
<sequence length="140" mass="15067">MYKLGGIIIGALIAIMVTFNGVLSQFTNAYLATFIIHLVGLIIISIYLVSTKQLKIKKGSIPLYLFCGGIVGIILVTLNNLCFDTLGVSLTLSIGLLGQSILSTFVDHFGLLGMPIQKFEVKKIPGFALVLAGILTMMFL</sequence>
<proteinExistence type="predicted"/>
<dbReference type="PANTHER" id="PTHR34821:SF2">
    <property type="entry name" value="INNER MEMBRANE PROTEIN YDCZ"/>
    <property type="match status" value="1"/>
</dbReference>
<dbReference type="PANTHER" id="PTHR34821">
    <property type="entry name" value="INNER MEMBRANE PROTEIN YDCZ"/>
    <property type="match status" value="1"/>
</dbReference>
<evidence type="ECO:0000313" key="2">
    <source>
        <dbReference type="EMBL" id="MCR1899602.1"/>
    </source>
</evidence>
<keyword evidence="3" id="KW-1185">Reference proteome</keyword>
<feature type="transmembrane region" description="Helical" evidence="1">
    <location>
        <begin position="29"/>
        <end position="49"/>
    </location>
</feature>
<name>A0AAE3HHD4_9FIRM</name>
<organism evidence="2 3">
    <name type="scientific">Irregularibacter muris</name>
    <dbReference type="NCBI Taxonomy" id="1796619"/>
    <lineage>
        <taxon>Bacteria</taxon>
        <taxon>Bacillati</taxon>
        <taxon>Bacillota</taxon>
        <taxon>Clostridia</taxon>
        <taxon>Eubacteriales</taxon>
        <taxon>Eubacteriaceae</taxon>
        <taxon>Irregularibacter</taxon>
    </lineage>
</organism>
<dbReference type="EMBL" id="JANKAS010000011">
    <property type="protein sequence ID" value="MCR1899602.1"/>
    <property type="molecule type" value="Genomic_DNA"/>
</dbReference>
<dbReference type="RefSeq" id="WP_257532132.1">
    <property type="nucleotide sequence ID" value="NZ_JANKAS010000011.1"/>
</dbReference>
<feature type="transmembrane region" description="Helical" evidence="1">
    <location>
        <begin position="61"/>
        <end position="78"/>
    </location>
</feature>
<dbReference type="GO" id="GO:0005886">
    <property type="term" value="C:plasma membrane"/>
    <property type="evidence" value="ECO:0007669"/>
    <property type="project" value="TreeGrafter"/>
</dbReference>
<keyword evidence="1" id="KW-0812">Transmembrane</keyword>
<dbReference type="Pfam" id="PF04657">
    <property type="entry name" value="DMT_YdcZ"/>
    <property type="match status" value="1"/>
</dbReference>
<dbReference type="InterPro" id="IPR006750">
    <property type="entry name" value="YdcZ"/>
</dbReference>
<reference evidence="2" key="1">
    <citation type="submission" date="2022-07" db="EMBL/GenBank/DDBJ databases">
        <title>Enhanced cultured diversity of the mouse gut microbiota enables custom-made synthetic communities.</title>
        <authorList>
            <person name="Afrizal A."/>
        </authorList>
    </citation>
    <scope>NUCLEOTIDE SEQUENCE</scope>
    <source>
        <strain evidence="2">DSM 28593</strain>
    </source>
</reference>
<feature type="transmembrane region" description="Helical" evidence="1">
    <location>
        <begin position="7"/>
        <end position="23"/>
    </location>
</feature>
<dbReference type="AlphaFoldDB" id="A0AAE3HHD4"/>
<keyword evidence="1" id="KW-1133">Transmembrane helix</keyword>
<protein>
    <submittedName>
        <fullName evidence="2">DMT family transporter</fullName>
    </submittedName>
</protein>
<dbReference type="Proteomes" id="UP001205748">
    <property type="component" value="Unassembled WGS sequence"/>
</dbReference>
<gene>
    <name evidence="2" type="ORF">NSA47_11505</name>
</gene>
<evidence type="ECO:0000313" key="3">
    <source>
        <dbReference type="Proteomes" id="UP001205748"/>
    </source>
</evidence>
<evidence type="ECO:0000256" key="1">
    <source>
        <dbReference type="SAM" id="Phobius"/>
    </source>
</evidence>
<accession>A0AAE3HHD4</accession>